<organism evidence="2 3">
    <name type="scientific">Amycolatopsis halotolerans</name>
    <dbReference type="NCBI Taxonomy" id="330083"/>
    <lineage>
        <taxon>Bacteria</taxon>
        <taxon>Bacillati</taxon>
        <taxon>Actinomycetota</taxon>
        <taxon>Actinomycetes</taxon>
        <taxon>Pseudonocardiales</taxon>
        <taxon>Pseudonocardiaceae</taxon>
        <taxon>Amycolatopsis</taxon>
    </lineage>
</organism>
<evidence type="ECO:0000313" key="2">
    <source>
        <dbReference type="EMBL" id="MFC3509285.1"/>
    </source>
</evidence>
<evidence type="ECO:0000313" key="3">
    <source>
        <dbReference type="Proteomes" id="UP001595764"/>
    </source>
</evidence>
<dbReference type="RefSeq" id="WP_377869502.1">
    <property type="nucleotide sequence ID" value="NZ_JBHMAY010000012.1"/>
</dbReference>
<keyword evidence="3" id="KW-1185">Reference proteome</keyword>
<protein>
    <submittedName>
        <fullName evidence="2">Nuclear transport factor 2 family protein</fullName>
    </submittedName>
</protein>
<dbReference type="EMBL" id="JBHRWI010000004">
    <property type="protein sequence ID" value="MFC3509285.1"/>
    <property type="molecule type" value="Genomic_DNA"/>
</dbReference>
<comment type="caution">
    <text evidence="2">The sequence shown here is derived from an EMBL/GenBank/DDBJ whole genome shotgun (WGS) entry which is preliminary data.</text>
</comment>
<proteinExistence type="predicted"/>
<dbReference type="InterPro" id="IPR032710">
    <property type="entry name" value="NTF2-like_dom_sf"/>
</dbReference>
<dbReference type="Pfam" id="PF13577">
    <property type="entry name" value="SnoaL_4"/>
    <property type="match status" value="1"/>
</dbReference>
<feature type="domain" description="SnoaL-like" evidence="1">
    <location>
        <begin position="4"/>
        <end position="120"/>
    </location>
</feature>
<dbReference type="SUPFAM" id="SSF54427">
    <property type="entry name" value="NTF2-like"/>
    <property type="match status" value="1"/>
</dbReference>
<sequence length="130" mass="14894">MPTTDRLDVAELFARLARMLDERRHDEIDRVYHPDIAVHSPRGELRGLAEVTEFLAQQRDELAQHVHSDILVDLDGERATATANQLAYFYREGEPPHRRSGLRLTTAATKTAEGWRFTEMGISPAWIQEN</sequence>
<dbReference type="CDD" id="cd00531">
    <property type="entry name" value="NTF2_like"/>
    <property type="match status" value="1"/>
</dbReference>
<dbReference type="Proteomes" id="UP001595764">
    <property type="component" value="Unassembled WGS sequence"/>
</dbReference>
<reference evidence="3" key="1">
    <citation type="journal article" date="2019" name="Int. J. Syst. Evol. Microbiol.">
        <title>The Global Catalogue of Microorganisms (GCM) 10K type strain sequencing project: providing services to taxonomists for standard genome sequencing and annotation.</title>
        <authorList>
            <consortium name="The Broad Institute Genomics Platform"/>
            <consortium name="The Broad Institute Genome Sequencing Center for Infectious Disease"/>
            <person name="Wu L."/>
            <person name="Ma J."/>
        </authorList>
    </citation>
    <scope>NUCLEOTIDE SEQUENCE [LARGE SCALE GENOMIC DNA]</scope>
    <source>
        <strain evidence="3">CGMCC 4.7682</strain>
    </source>
</reference>
<dbReference type="Gene3D" id="3.10.450.50">
    <property type="match status" value="1"/>
</dbReference>
<accession>A0ABV7QAG0</accession>
<dbReference type="InterPro" id="IPR037401">
    <property type="entry name" value="SnoaL-like"/>
</dbReference>
<name>A0ABV7QAG0_9PSEU</name>
<gene>
    <name evidence="2" type="ORF">ACFORO_03845</name>
</gene>
<evidence type="ECO:0000259" key="1">
    <source>
        <dbReference type="Pfam" id="PF13577"/>
    </source>
</evidence>